<evidence type="ECO:0000313" key="8">
    <source>
        <dbReference type="Proteomes" id="UP000037982"/>
    </source>
</evidence>
<keyword evidence="3 6" id="KW-0812">Transmembrane</keyword>
<keyword evidence="5 6" id="KW-0472">Membrane</keyword>
<name>A0A0N0GVY0_9ACTN</name>
<accession>A0A0N0GVY0</accession>
<gene>
    <name evidence="7" type="ORF">ADL29_33065</name>
</gene>
<comment type="caution">
    <text evidence="7">The sequence shown here is derived from an EMBL/GenBank/DDBJ whole genome shotgun (WGS) entry which is preliminary data.</text>
</comment>
<reference evidence="8" key="1">
    <citation type="submission" date="2015-07" db="EMBL/GenBank/DDBJ databases">
        <authorList>
            <person name="Ju K.-S."/>
            <person name="Doroghazi J.R."/>
            <person name="Metcalf W.W."/>
        </authorList>
    </citation>
    <scope>NUCLEOTIDE SEQUENCE [LARGE SCALE GENOMIC DNA]</scope>
    <source>
        <strain evidence="8">NRRL ISP-5002</strain>
    </source>
</reference>
<feature type="transmembrane region" description="Helical" evidence="6">
    <location>
        <begin position="200"/>
        <end position="218"/>
    </location>
</feature>
<dbReference type="GO" id="GO:0005886">
    <property type="term" value="C:plasma membrane"/>
    <property type="evidence" value="ECO:0007669"/>
    <property type="project" value="UniProtKB-SubCell"/>
</dbReference>
<dbReference type="EMBL" id="LGKG01000174">
    <property type="protein sequence ID" value="KPC59691.1"/>
    <property type="molecule type" value="Genomic_DNA"/>
</dbReference>
<evidence type="ECO:0000256" key="6">
    <source>
        <dbReference type="SAM" id="Phobius"/>
    </source>
</evidence>
<feature type="transmembrane region" description="Helical" evidence="6">
    <location>
        <begin position="125"/>
        <end position="145"/>
    </location>
</feature>
<evidence type="ECO:0000256" key="5">
    <source>
        <dbReference type="ARBA" id="ARBA00023136"/>
    </source>
</evidence>
<sequence length="220" mass="21788">MLARMTETQELLTQSFLPGLWAGYAVAVPVGALAVLLVSVTARTSFRVGIAAALGVGTADACYALIAVAGGAAVAHAVAPVAGPLRALAAAVLLGMAIRTAVGALRPRDGKAAPGPERHALGRPLRAYLAFLGLTLANPWTIIYFSALVLAGGAGAGTGFAAKTVFVAAVLIASMSWQLFLAASGAALGRTLTGPRGRAVTALVSAVVVAALAVGLLLPG</sequence>
<evidence type="ECO:0000256" key="3">
    <source>
        <dbReference type="ARBA" id="ARBA00022692"/>
    </source>
</evidence>
<feature type="transmembrane region" description="Helical" evidence="6">
    <location>
        <begin position="85"/>
        <end position="105"/>
    </location>
</feature>
<feature type="transmembrane region" description="Helical" evidence="6">
    <location>
        <begin position="165"/>
        <end position="188"/>
    </location>
</feature>
<comment type="subcellular location">
    <subcellularLocation>
        <location evidence="1">Cell membrane</location>
        <topology evidence="1">Multi-pass membrane protein</topology>
    </subcellularLocation>
</comment>
<organism evidence="7 8">
    <name type="scientific">Streptomyces chattanoogensis</name>
    <dbReference type="NCBI Taxonomy" id="66876"/>
    <lineage>
        <taxon>Bacteria</taxon>
        <taxon>Bacillati</taxon>
        <taxon>Actinomycetota</taxon>
        <taxon>Actinomycetes</taxon>
        <taxon>Kitasatosporales</taxon>
        <taxon>Streptomycetaceae</taxon>
        <taxon>Streptomyces</taxon>
    </lineage>
</organism>
<evidence type="ECO:0000256" key="1">
    <source>
        <dbReference type="ARBA" id="ARBA00004651"/>
    </source>
</evidence>
<dbReference type="GO" id="GO:0015171">
    <property type="term" value="F:amino acid transmembrane transporter activity"/>
    <property type="evidence" value="ECO:0007669"/>
    <property type="project" value="TreeGrafter"/>
</dbReference>
<dbReference type="AlphaFoldDB" id="A0A0N0GVY0"/>
<evidence type="ECO:0000256" key="4">
    <source>
        <dbReference type="ARBA" id="ARBA00022989"/>
    </source>
</evidence>
<dbReference type="PANTHER" id="PTHR30086:SF20">
    <property type="entry name" value="ARGININE EXPORTER PROTEIN ARGO-RELATED"/>
    <property type="match status" value="1"/>
</dbReference>
<proteinExistence type="predicted"/>
<evidence type="ECO:0000256" key="2">
    <source>
        <dbReference type="ARBA" id="ARBA00022475"/>
    </source>
</evidence>
<dbReference type="Proteomes" id="UP000037982">
    <property type="component" value="Unassembled WGS sequence"/>
</dbReference>
<dbReference type="Pfam" id="PF01810">
    <property type="entry name" value="LysE"/>
    <property type="match status" value="1"/>
</dbReference>
<dbReference type="PANTHER" id="PTHR30086">
    <property type="entry name" value="ARGININE EXPORTER PROTEIN ARGO"/>
    <property type="match status" value="1"/>
</dbReference>
<evidence type="ECO:0000313" key="7">
    <source>
        <dbReference type="EMBL" id="KPC59691.1"/>
    </source>
</evidence>
<dbReference type="InterPro" id="IPR001123">
    <property type="entry name" value="LeuE-type"/>
</dbReference>
<feature type="transmembrane region" description="Helical" evidence="6">
    <location>
        <begin position="20"/>
        <end position="40"/>
    </location>
</feature>
<keyword evidence="8" id="KW-1185">Reference proteome</keyword>
<dbReference type="PATRIC" id="fig|66876.3.peg.7290"/>
<keyword evidence="4 6" id="KW-1133">Transmembrane helix</keyword>
<protein>
    <submittedName>
        <fullName evidence="7">Lysine transporter LysE</fullName>
    </submittedName>
</protein>
<keyword evidence="2" id="KW-1003">Cell membrane</keyword>
<feature type="transmembrane region" description="Helical" evidence="6">
    <location>
        <begin position="52"/>
        <end position="79"/>
    </location>
</feature>